<proteinExistence type="predicted"/>
<dbReference type="EMBL" id="ASHM01095993">
    <property type="protein sequence ID" value="PNX65536.1"/>
    <property type="molecule type" value="Genomic_DNA"/>
</dbReference>
<gene>
    <name evidence="1" type="ORF">L195_g054586</name>
</gene>
<sequence length="87" mass="9328">MAVVWVPFGFTSLLLRSLFFVGSWCSTALIFDSSRSVEICSFLVVGAASVSSSLQDHVTVVMFCFRFNPAVCGDLGLFGSKGLVIPV</sequence>
<dbReference type="Proteomes" id="UP000236291">
    <property type="component" value="Unassembled WGS sequence"/>
</dbReference>
<reference evidence="1 2" key="1">
    <citation type="journal article" date="2014" name="Am. J. Bot.">
        <title>Genome assembly and annotation for red clover (Trifolium pratense; Fabaceae).</title>
        <authorList>
            <person name="Istvanek J."/>
            <person name="Jaros M."/>
            <person name="Krenek A."/>
            <person name="Repkova J."/>
        </authorList>
    </citation>
    <scope>NUCLEOTIDE SEQUENCE [LARGE SCALE GENOMIC DNA]</scope>
    <source>
        <strain evidence="2">cv. Tatra</strain>
        <tissue evidence="1">Young leaves</tissue>
    </source>
</reference>
<comment type="caution">
    <text evidence="1">The sequence shown here is derived from an EMBL/GenBank/DDBJ whole genome shotgun (WGS) entry which is preliminary data.</text>
</comment>
<organism evidence="1 2">
    <name type="scientific">Trifolium pratense</name>
    <name type="common">Red clover</name>
    <dbReference type="NCBI Taxonomy" id="57577"/>
    <lineage>
        <taxon>Eukaryota</taxon>
        <taxon>Viridiplantae</taxon>
        <taxon>Streptophyta</taxon>
        <taxon>Embryophyta</taxon>
        <taxon>Tracheophyta</taxon>
        <taxon>Spermatophyta</taxon>
        <taxon>Magnoliopsida</taxon>
        <taxon>eudicotyledons</taxon>
        <taxon>Gunneridae</taxon>
        <taxon>Pentapetalae</taxon>
        <taxon>rosids</taxon>
        <taxon>fabids</taxon>
        <taxon>Fabales</taxon>
        <taxon>Fabaceae</taxon>
        <taxon>Papilionoideae</taxon>
        <taxon>50 kb inversion clade</taxon>
        <taxon>NPAAA clade</taxon>
        <taxon>Hologalegina</taxon>
        <taxon>IRL clade</taxon>
        <taxon>Trifolieae</taxon>
        <taxon>Trifolium</taxon>
    </lineage>
</organism>
<dbReference type="AlphaFoldDB" id="A0A2K3KGX3"/>
<accession>A0A2K3KGX3</accession>
<reference evidence="1 2" key="2">
    <citation type="journal article" date="2017" name="Front. Plant Sci.">
        <title>Gene Classification and Mining of Molecular Markers Useful in Red Clover (Trifolium pratense) Breeding.</title>
        <authorList>
            <person name="Istvanek J."/>
            <person name="Dluhosova J."/>
            <person name="Dluhos P."/>
            <person name="Patkova L."/>
            <person name="Nedelnik J."/>
            <person name="Repkova J."/>
        </authorList>
    </citation>
    <scope>NUCLEOTIDE SEQUENCE [LARGE SCALE GENOMIC DNA]</scope>
    <source>
        <strain evidence="2">cv. Tatra</strain>
        <tissue evidence="1">Young leaves</tissue>
    </source>
</reference>
<evidence type="ECO:0000313" key="1">
    <source>
        <dbReference type="EMBL" id="PNX65536.1"/>
    </source>
</evidence>
<protein>
    <submittedName>
        <fullName evidence="1">Uncharacterized protein</fullName>
    </submittedName>
</protein>
<name>A0A2K3KGX3_TRIPR</name>
<evidence type="ECO:0000313" key="2">
    <source>
        <dbReference type="Proteomes" id="UP000236291"/>
    </source>
</evidence>